<dbReference type="EMBL" id="WWFF01000001">
    <property type="protein sequence ID" value="MYN52760.1"/>
    <property type="molecule type" value="Genomic_DNA"/>
</dbReference>
<dbReference type="PROSITE" id="PS50931">
    <property type="entry name" value="HTH_LYSR"/>
    <property type="match status" value="1"/>
</dbReference>
<name>A0A2M9WMD0_9LACO</name>
<evidence type="ECO:0000313" key="5">
    <source>
        <dbReference type="Proteomes" id="UP000460132"/>
    </source>
</evidence>
<dbReference type="GO" id="GO:0005829">
    <property type="term" value="C:cytosol"/>
    <property type="evidence" value="ECO:0007669"/>
    <property type="project" value="TreeGrafter"/>
</dbReference>
<proteinExistence type="predicted"/>
<dbReference type="InterPro" id="IPR036388">
    <property type="entry name" value="WH-like_DNA-bd_sf"/>
</dbReference>
<dbReference type="Proteomes" id="UP000460132">
    <property type="component" value="Unassembled WGS sequence"/>
</dbReference>
<dbReference type="InterPro" id="IPR050950">
    <property type="entry name" value="HTH-type_LysR_regulators"/>
</dbReference>
<dbReference type="PANTHER" id="PTHR30419:SF25">
    <property type="entry name" value="HTH-TYPE TRANSCRIPTIONAL REGULATOR YTLI"/>
    <property type="match status" value="1"/>
</dbReference>
<organism evidence="3 4">
    <name type="scientific">Lactobacillus crispatus</name>
    <dbReference type="NCBI Taxonomy" id="47770"/>
    <lineage>
        <taxon>Bacteria</taxon>
        <taxon>Bacillati</taxon>
        <taxon>Bacillota</taxon>
        <taxon>Bacilli</taxon>
        <taxon>Lactobacillales</taxon>
        <taxon>Lactobacillaceae</taxon>
        <taxon>Lactobacillus</taxon>
    </lineage>
</organism>
<dbReference type="PRINTS" id="PR00039">
    <property type="entry name" value="HTHLYSR"/>
</dbReference>
<evidence type="ECO:0000313" key="3">
    <source>
        <dbReference type="EMBL" id="PJZ16561.1"/>
    </source>
</evidence>
<dbReference type="Gene3D" id="1.10.10.10">
    <property type="entry name" value="Winged helix-like DNA-binding domain superfamily/Winged helix DNA-binding domain"/>
    <property type="match status" value="1"/>
</dbReference>
<dbReference type="Proteomes" id="UP000231914">
    <property type="component" value="Unassembled WGS sequence"/>
</dbReference>
<dbReference type="Pfam" id="PF00126">
    <property type="entry name" value="HTH_1"/>
    <property type="match status" value="1"/>
</dbReference>
<reference evidence="3 4" key="1">
    <citation type="submission" date="2016-10" db="EMBL/GenBank/DDBJ databases">
        <title>WGS of isloates from the oral cavity of healthy individuals.</title>
        <authorList>
            <person name="Sharma S."/>
            <person name="Pal V.K."/>
            <person name="Patil P.B."/>
            <person name="Korpole S."/>
            <person name="Grover V."/>
        </authorList>
    </citation>
    <scope>NUCLEOTIDE SEQUENCE [LARGE SCALE GENOMIC DNA]</scope>
    <source>
        <strain evidence="3 4">DISK12</strain>
    </source>
</reference>
<dbReference type="GO" id="GO:0003700">
    <property type="term" value="F:DNA-binding transcription factor activity"/>
    <property type="evidence" value="ECO:0007669"/>
    <property type="project" value="InterPro"/>
</dbReference>
<accession>A0A2M9WMD0</accession>
<dbReference type="AlphaFoldDB" id="A0A2M9WMD0"/>
<sequence length="304" mass="35068">MNTTQIKCFISLGKTNNFSQTAKELFLTQPSVSKNIHNLEKELGVKLVTNKSRKVFLTAAGRYFYEKICNIDQQVDQIIKNTKNYQTYGERTVIIGYSGIPFEQKFLPIFIKIINKKGNWHIKLNRISLAKNNVNTDLENRKIDFMLYQSDFFNDSLYEFVPFFKAGFSVITSKEDQLSKNKRITIPELKNRNIYLWNGKTPLQSVIDLKNFLIEKLKISDNKIHIINQASLAKIIVSSKTGTAIVPSFVYDYNNEDVNYQLLDYDQVITYGVGYLAKTKNQSYFSEIISALSLASAEIINKWK</sequence>
<gene>
    <name evidence="3" type="ORF">BHU41_08780</name>
    <name evidence="2" type="ORF">GTK63_00195</name>
</gene>
<dbReference type="InterPro" id="IPR000847">
    <property type="entry name" value="LysR_HTH_N"/>
</dbReference>
<comment type="caution">
    <text evidence="3">The sequence shown here is derived from an EMBL/GenBank/DDBJ whole genome shotgun (WGS) entry which is preliminary data.</text>
</comment>
<dbReference type="SUPFAM" id="SSF46785">
    <property type="entry name" value="Winged helix' DNA-binding domain"/>
    <property type="match status" value="1"/>
</dbReference>
<feature type="domain" description="HTH lysR-type" evidence="1">
    <location>
        <begin position="1"/>
        <end position="58"/>
    </location>
</feature>
<reference evidence="2 5" key="2">
    <citation type="submission" date="2020-01" db="EMBL/GenBank/DDBJ databases">
        <title>Vaginal microbiome of pregnant Indian women: Insights into the genome of dominants Lactobacillus species.</title>
        <authorList>
            <person name="Das B."/>
            <person name="Mehta O."/>
            <person name="Ghosh T.S."/>
            <person name="Kothidar A."/>
            <person name="Gowtham M.R."/>
            <person name="Mitra R."/>
            <person name="Kshetrapal P."/>
            <person name="Wadhwa N."/>
            <person name="Thiruvengadam R."/>
            <person name="Nair G.B."/>
            <person name="Bhatnagar S."/>
            <person name="Pore S."/>
        </authorList>
    </citation>
    <scope>NUCLEOTIDE SEQUENCE [LARGE SCALE GENOMIC DNA]</scope>
    <source>
        <strain evidence="2 5">Indica2</strain>
    </source>
</reference>
<dbReference type="RefSeq" id="WP_100732869.1">
    <property type="nucleotide sequence ID" value="NZ_MKXG01000136.1"/>
</dbReference>
<dbReference type="InterPro" id="IPR036390">
    <property type="entry name" value="WH_DNA-bd_sf"/>
</dbReference>
<dbReference type="Gene3D" id="3.40.190.290">
    <property type="match status" value="1"/>
</dbReference>
<protein>
    <submittedName>
        <fullName evidence="2">LysR family transcriptional regulator</fullName>
    </submittedName>
</protein>
<evidence type="ECO:0000259" key="1">
    <source>
        <dbReference type="PROSITE" id="PS50931"/>
    </source>
</evidence>
<dbReference type="PANTHER" id="PTHR30419">
    <property type="entry name" value="HTH-TYPE TRANSCRIPTIONAL REGULATOR YBHD"/>
    <property type="match status" value="1"/>
</dbReference>
<evidence type="ECO:0000313" key="4">
    <source>
        <dbReference type="Proteomes" id="UP000231914"/>
    </source>
</evidence>
<dbReference type="EMBL" id="MKXG01000136">
    <property type="protein sequence ID" value="PJZ16561.1"/>
    <property type="molecule type" value="Genomic_DNA"/>
</dbReference>
<evidence type="ECO:0000313" key="2">
    <source>
        <dbReference type="EMBL" id="MYN52760.1"/>
    </source>
</evidence>
<dbReference type="SUPFAM" id="SSF53850">
    <property type="entry name" value="Periplasmic binding protein-like II"/>
    <property type="match status" value="1"/>
</dbReference>